<gene>
    <name evidence="4" type="ORF">B1199_13490</name>
</gene>
<accession>A0A244CNL1</accession>
<name>A0A244CNL1_PSEDV</name>
<sequence>MPAKNKVVSCQWLLEHLHDPDLIIFDAGMAPVGSEAPYLAKLKILGAQRFDFSHHVVDTTSRLPNTMPNDEQFTALVQQMGVNTKSTLVVYDDIGVYSAPRAWWMFKVMGFDNVYVLNGGLPAWQACGGATQTHYSEAQTRGDFVGHRHAARLIGADTVLASIDDSSTLLLDARAKDRFSGEQAEPRAGMRAGHIPQSKNLPFAQLVHNGLLKPKTELVSIFSQLVPQEVKTLQFSCGSGVTACILALGAAEVGYQNLAVYDGSWSEWGANPDLPIC</sequence>
<dbReference type="OrthoDB" id="9781034at2"/>
<evidence type="ECO:0000313" key="5">
    <source>
        <dbReference type="Proteomes" id="UP000194841"/>
    </source>
</evidence>
<dbReference type="GO" id="GO:0004792">
    <property type="term" value="F:thiosulfate-cyanide sulfurtransferase activity"/>
    <property type="evidence" value="ECO:0007669"/>
    <property type="project" value="TreeGrafter"/>
</dbReference>
<dbReference type="SUPFAM" id="SSF52821">
    <property type="entry name" value="Rhodanese/Cell cycle control phosphatase"/>
    <property type="match status" value="2"/>
</dbReference>
<dbReference type="RefSeq" id="WP_086744644.1">
    <property type="nucleotide sequence ID" value="NZ_MWPV01000004.1"/>
</dbReference>
<organism evidence="4 5">
    <name type="scientific">Pseudoalteromonas ulvae</name>
    <dbReference type="NCBI Taxonomy" id="107327"/>
    <lineage>
        <taxon>Bacteria</taxon>
        <taxon>Pseudomonadati</taxon>
        <taxon>Pseudomonadota</taxon>
        <taxon>Gammaproteobacteria</taxon>
        <taxon>Alteromonadales</taxon>
        <taxon>Pseudoalteromonadaceae</taxon>
        <taxon>Pseudoalteromonas</taxon>
    </lineage>
</organism>
<dbReference type="InterPro" id="IPR045078">
    <property type="entry name" value="TST/MPST-like"/>
</dbReference>
<dbReference type="AlphaFoldDB" id="A0A244CNL1"/>
<evidence type="ECO:0000259" key="3">
    <source>
        <dbReference type="PROSITE" id="PS50206"/>
    </source>
</evidence>
<reference evidence="4 5" key="1">
    <citation type="submission" date="2017-02" db="EMBL/GenBank/DDBJ databases">
        <title>Pseudoalteromonas ulvae TC14 Genome.</title>
        <authorList>
            <person name="Molmeret M."/>
        </authorList>
    </citation>
    <scope>NUCLEOTIDE SEQUENCE [LARGE SCALE GENOMIC DNA]</scope>
    <source>
        <strain evidence="4">TC14</strain>
    </source>
</reference>
<dbReference type="SMART" id="SM00450">
    <property type="entry name" value="RHOD"/>
    <property type="match status" value="2"/>
</dbReference>
<protein>
    <submittedName>
        <fullName evidence="4">Sulfurtransferase</fullName>
    </submittedName>
</protein>
<proteinExistence type="predicted"/>
<dbReference type="CDD" id="cd01448">
    <property type="entry name" value="TST_Repeat_1"/>
    <property type="match status" value="1"/>
</dbReference>
<dbReference type="Gene3D" id="3.40.250.10">
    <property type="entry name" value="Rhodanese-like domain"/>
    <property type="match status" value="2"/>
</dbReference>
<dbReference type="InterPro" id="IPR036873">
    <property type="entry name" value="Rhodanese-like_dom_sf"/>
</dbReference>
<dbReference type="InterPro" id="IPR001763">
    <property type="entry name" value="Rhodanese-like_dom"/>
</dbReference>
<dbReference type="Proteomes" id="UP000194841">
    <property type="component" value="Unassembled WGS sequence"/>
</dbReference>
<comment type="caution">
    <text evidence="4">The sequence shown here is derived from an EMBL/GenBank/DDBJ whole genome shotgun (WGS) entry which is preliminary data.</text>
</comment>
<evidence type="ECO:0000256" key="1">
    <source>
        <dbReference type="ARBA" id="ARBA00022679"/>
    </source>
</evidence>
<evidence type="ECO:0000256" key="2">
    <source>
        <dbReference type="ARBA" id="ARBA00022737"/>
    </source>
</evidence>
<dbReference type="EMBL" id="MWPV01000004">
    <property type="protein sequence ID" value="OUL57184.1"/>
    <property type="molecule type" value="Genomic_DNA"/>
</dbReference>
<dbReference type="CDD" id="cd01449">
    <property type="entry name" value="TST_Repeat_2"/>
    <property type="match status" value="1"/>
</dbReference>
<keyword evidence="1 4" id="KW-0808">Transferase</keyword>
<feature type="domain" description="Rhodanese" evidence="3">
    <location>
        <begin position="18"/>
        <end position="133"/>
    </location>
</feature>
<dbReference type="PANTHER" id="PTHR11364:SF27">
    <property type="entry name" value="SULFURTRANSFERASE"/>
    <property type="match status" value="1"/>
</dbReference>
<feature type="domain" description="Rhodanese" evidence="3">
    <location>
        <begin position="164"/>
        <end position="277"/>
    </location>
</feature>
<dbReference type="Pfam" id="PF00581">
    <property type="entry name" value="Rhodanese"/>
    <property type="match status" value="2"/>
</dbReference>
<dbReference type="PROSITE" id="PS50206">
    <property type="entry name" value="RHODANESE_3"/>
    <property type="match status" value="2"/>
</dbReference>
<dbReference type="PANTHER" id="PTHR11364">
    <property type="entry name" value="THIOSULFATE SULFERTANSFERASE"/>
    <property type="match status" value="1"/>
</dbReference>
<keyword evidence="2" id="KW-0677">Repeat</keyword>
<evidence type="ECO:0000313" key="4">
    <source>
        <dbReference type="EMBL" id="OUL57184.1"/>
    </source>
</evidence>
<keyword evidence="5" id="KW-1185">Reference proteome</keyword>
<dbReference type="FunFam" id="3.40.250.10:FF:000001">
    <property type="entry name" value="Sulfurtransferase"/>
    <property type="match status" value="1"/>
</dbReference>